<evidence type="ECO:0000313" key="1">
    <source>
        <dbReference type="EMBL" id="OGG65515.1"/>
    </source>
</evidence>
<sequence>MDGFTRCTPDFAFGCYHGLAGAVLADRGLGATADMRKACDSAGDASVAFGCIHGIGHGILSYLGNGKLTQALEACVPINAGVTIGGCYGGVFMEYNFNTMQSPTGIELRPFLASKAYEPCATEIPAQFREACYYDQASWWSASFGGKDAAASSRYEKTGTLCAAIQETTLRDVCFRGIGNVIGPESGYDYRVMKQWCGTMSSPESRDLCYHEALQHLLQSDKGKAELRTLCGTKEISYANLCPGR</sequence>
<comment type="caution">
    <text evidence="1">The sequence shown here is derived from an EMBL/GenBank/DDBJ whole genome shotgun (WGS) entry which is preliminary data.</text>
</comment>
<organism evidence="1 2">
    <name type="scientific">Candidatus Kaiserbacteria bacterium RIFCSPHIGHO2_02_FULL_55_20</name>
    <dbReference type="NCBI Taxonomy" id="1798497"/>
    <lineage>
        <taxon>Bacteria</taxon>
        <taxon>Candidatus Kaiseribacteriota</taxon>
    </lineage>
</organism>
<gene>
    <name evidence="1" type="ORF">A3D71_00240</name>
</gene>
<dbReference type="STRING" id="1798497.A3D71_00240"/>
<protein>
    <submittedName>
        <fullName evidence="1">Uncharacterized protein</fullName>
    </submittedName>
</protein>
<reference evidence="1 2" key="1">
    <citation type="journal article" date="2016" name="Nat. Commun.">
        <title>Thousands of microbial genomes shed light on interconnected biogeochemical processes in an aquifer system.</title>
        <authorList>
            <person name="Anantharaman K."/>
            <person name="Brown C.T."/>
            <person name="Hug L.A."/>
            <person name="Sharon I."/>
            <person name="Castelle C.J."/>
            <person name="Probst A.J."/>
            <person name="Thomas B.C."/>
            <person name="Singh A."/>
            <person name="Wilkins M.J."/>
            <person name="Karaoz U."/>
            <person name="Brodie E.L."/>
            <person name="Williams K.H."/>
            <person name="Hubbard S.S."/>
            <person name="Banfield J.F."/>
        </authorList>
    </citation>
    <scope>NUCLEOTIDE SEQUENCE [LARGE SCALE GENOMIC DNA]</scope>
</reference>
<dbReference type="Proteomes" id="UP000177652">
    <property type="component" value="Unassembled WGS sequence"/>
</dbReference>
<dbReference type="AlphaFoldDB" id="A0A1F6DVQ4"/>
<proteinExistence type="predicted"/>
<dbReference type="EMBL" id="MFLK01000044">
    <property type="protein sequence ID" value="OGG65515.1"/>
    <property type="molecule type" value="Genomic_DNA"/>
</dbReference>
<name>A0A1F6DVQ4_9BACT</name>
<evidence type="ECO:0000313" key="2">
    <source>
        <dbReference type="Proteomes" id="UP000177652"/>
    </source>
</evidence>
<accession>A0A1F6DVQ4</accession>